<keyword evidence="10" id="KW-1185">Reference proteome</keyword>
<dbReference type="PANTHER" id="PTHR43793">
    <property type="entry name" value="FAD SYNTHASE"/>
    <property type="match status" value="1"/>
</dbReference>
<comment type="similarity">
    <text evidence="7">Belongs to the eukaryotic CoaD family.</text>
</comment>
<feature type="domain" description="Cytidyltransferase-like" evidence="8">
    <location>
        <begin position="12"/>
        <end position="149"/>
    </location>
</feature>
<name>E1QT08_VULDI</name>
<evidence type="ECO:0000256" key="7">
    <source>
        <dbReference type="HAMAP-Rule" id="MF_00647"/>
    </source>
</evidence>
<reference evidence="10" key="2">
    <citation type="journal article" date="2010" name="Stand. Genomic Sci.">
        <title>Complete genome sequence of Vulcanisaeta distributa type strain (IC-017T).</title>
        <authorList>
            <person name="Mavromatis K."/>
            <person name="Sikorski J."/>
            <person name="Pabst E."/>
            <person name="Teshima H."/>
            <person name="Lapidus A."/>
            <person name="Lucas S."/>
            <person name="Nolan M."/>
            <person name="Glavina Del Rio T."/>
            <person name="Cheng J."/>
            <person name="Bruce D."/>
            <person name="Goodwin L."/>
            <person name="Pitluck S."/>
            <person name="Liolios K."/>
            <person name="Ivanova N."/>
            <person name="Mikhailova N."/>
            <person name="Pati A."/>
            <person name="Chen A."/>
            <person name="Palaniappan K."/>
            <person name="Land M."/>
            <person name="Hauser L."/>
            <person name="Chang Y."/>
            <person name="Jeffries C."/>
            <person name="Rohde M."/>
            <person name="Spring S."/>
            <person name="Goker M."/>
            <person name="Wirth R."/>
            <person name="Woyke T."/>
            <person name="Bristow J."/>
            <person name="Eisen J."/>
            <person name="Markowitz V."/>
            <person name="Hugenholtz P."/>
            <person name="Klenk H."/>
            <person name="Kyrpides N."/>
        </authorList>
    </citation>
    <scope>NUCLEOTIDE SEQUENCE [LARGE SCALE GENOMIC DNA]</scope>
    <source>
        <strain evidence="10">DSM 14429 / JCM 11212 / NBRC 100878 / IC-017</strain>
    </source>
</reference>
<keyword evidence="3 7" id="KW-0548">Nucleotidyltransferase</keyword>
<sequence length="157" mass="17412">MLRAKSMRKVAVGGTFDTLHTGHTALLFTALNYGRKVLVGVTSDEFAQAYKAYKVKPLKIRLLNLRSLIKELGGNDRDVIIDVINDPYGPTIVDPTIDAIVVSLETLPRAIEINNLRRERGLRPLYIIAVPIIKDGFGNKISSTLIRDRTGTRELNG</sequence>
<proteinExistence type="inferred from homology"/>
<dbReference type="AlphaFoldDB" id="E1QT08"/>
<dbReference type="EMBL" id="CP002100">
    <property type="protein sequence ID" value="ADN50875.1"/>
    <property type="molecule type" value="Genomic_DNA"/>
</dbReference>
<dbReference type="HAMAP" id="MF_00647">
    <property type="entry name" value="PPAT_arch"/>
    <property type="match status" value="1"/>
</dbReference>
<dbReference type="InterPro" id="IPR014729">
    <property type="entry name" value="Rossmann-like_a/b/a_fold"/>
</dbReference>
<dbReference type="PANTHER" id="PTHR43793:SF1">
    <property type="entry name" value="FAD SYNTHASE"/>
    <property type="match status" value="1"/>
</dbReference>
<comment type="function">
    <text evidence="7">Reversibly transfers an adenylyl group from ATP to 4'-phosphopantetheine, yielding dephospho-CoA (dPCoA) and pyrophosphate.</text>
</comment>
<evidence type="ECO:0000256" key="4">
    <source>
        <dbReference type="ARBA" id="ARBA00022741"/>
    </source>
</evidence>
<dbReference type="HOGENOM" id="CLU_035272_5_0_2"/>
<dbReference type="SUPFAM" id="SSF52374">
    <property type="entry name" value="Nucleotidylyl transferase"/>
    <property type="match status" value="1"/>
</dbReference>
<dbReference type="GeneID" id="9752425"/>
<gene>
    <name evidence="7" type="primary">coaD</name>
    <name evidence="9" type="ordered locus">Vdis_1489</name>
</gene>
<evidence type="ECO:0000313" key="10">
    <source>
        <dbReference type="Proteomes" id="UP000006681"/>
    </source>
</evidence>
<dbReference type="InterPro" id="IPR023540">
    <property type="entry name" value="PPAT_arch"/>
</dbReference>
<dbReference type="Proteomes" id="UP000006681">
    <property type="component" value="Chromosome"/>
</dbReference>
<comment type="subcellular location">
    <subcellularLocation>
        <location evidence="7">Cytoplasm</location>
    </subcellularLocation>
</comment>
<dbReference type="GO" id="GO:0015937">
    <property type="term" value="P:coenzyme A biosynthetic process"/>
    <property type="evidence" value="ECO:0007669"/>
    <property type="project" value="UniProtKB-UniRule"/>
</dbReference>
<dbReference type="InterPro" id="IPR050385">
    <property type="entry name" value="Archaeal_FAD_synthase"/>
</dbReference>
<evidence type="ECO:0000256" key="1">
    <source>
        <dbReference type="ARBA" id="ARBA00022490"/>
    </source>
</evidence>
<reference evidence="9 10" key="1">
    <citation type="journal article" date="2010" name="Stand. Genomic Sci.">
        <title>Complete genome sequence of Vulcanisaeta distributa type strain (IC-017).</title>
        <authorList>
            <person name="Mavromatis K."/>
            <person name="Sikorski J."/>
            <person name="Pabst E."/>
            <person name="Teshima H."/>
            <person name="Lapidus A."/>
            <person name="Lucas S."/>
            <person name="Nolan M."/>
            <person name="Glavina Del Rio T."/>
            <person name="Cheng J.F."/>
            <person name="Bruce D."/>
            <person name="Goodwin L."/>
            <person name="Pitluck S."/>
            <person name="Liolios K."/>
            <person name="Ivanova N."/>
            <person name="Mikhailova N."/>
            <person name="Pati A."/>
            <person name="Chen A."/>
            <person name="Palaniappan K."/>
            <person name="Land M."/>
            <person name="Hauser L."/>
            <person name="Chang Y.J."/>
            <person name="Jeffries C.D."/>
            <person name="Rohde M."/>
            <person name="Spring S."/>
            <person name="Goker M."/>
            <person name="Wirth R."/>
            <person name="Woyke T."/>
            <person name="Bristow J."/>
            <person name="Eisen J.A."/>
            <person name="Markowitz V."/>
            <person name="Hugenholtz P."/>
            <person name="Klenk H.P."/>
            <person name="Kyrpides N.C."/>
        </authorList>
    </citation>
    <scope>NUCLEOTIDE SEQUENCE [LARGE SCALE GENOMIC DNA]</scope>
    <source>
        <strain evidence="10">DSM 14429 / JCM 11212 / NBRC 100878 / IC-017</strain>
    </source>
</reference>
<dbReference type="UniPathway" id="UPA00241"/>
<dbReference type="GO" id="GO:0005737">
    <property type="term" value="C:cytoplasm"/>
    <property type="evidence" value="ECO:0007669"/>
    <property type="project" value="UniProtKB-SubCell"/>
</dbReference>
<dbReference type="STRING" id="572478.Vdis_1489"/>
<dbReference type="OrthoDB" id="53228at2157"/>
<keyword evidence="2 7" id="KW-0808">Transferase</keyword>
<dbReference type="GO" id="GO:0005524">
    <property type="term" value="F:ATP binding"/>
    <property type="evidence" value="ECO:0007669"/>
    <property type="project" value="UniProtKB-KW"/>
</dbReference>
<evidence type="ECO:0000256" key="3">
    <source>
        <dbReference type="ARBA" id="ARBA00022695"/>
    </source>
</evidence>
<dbReference type="eggNOG" id="arCOG01223">
    <property type="taxonomic scope" value="Archaea"/>
</dbReference>
<evidence type="ECO:0000256" key="5">
    <source>
        <dbReference type="ARBA" id="ARBA00022840"/>
    </source>
</evidence>
<dbReference type="NCBIfam" id="NF001985">
    <property type="entry name" value="PRK00777.1"/>
    <property type="match status" value="1"/>
</dbReference>
<protein>
    <recommendedName>
        <fullName evidence="7">Phosphopantetheine adenylyltransferase</fullName>
        <ecNumber evidence="7">2.7.7.3</ecNumber>
    </recommendedName>
    <alternativeName>
        <fullName evidence="7">Dephospho-CoA pyrophosphorylase</fullName>
    </alternativeName>
    <alternativeName>
        <fullName evidence="7">Pantetheine-phosphate adenylyltransferase</fullName>
        <shortName evidence="7">PPAT</shortName>
    </alternativeName>
</protein>
<keyword evidence="4 7" id="KW-0547">Nucleotide-binding</keyword>
<evidence type="ECO:0000256" key="2">
    <source>
        <dbReference type="ARBA" id="ARBA00022679"/>
    </source>
</evidence>
<evidence type="ECO:0000259" key="8">
    <source>
        <dbReference type="Pfam" id="PF01467"/>
    </source>
</evidence>
<dbReference type="InterPro" id="IPR004821">
    <property type="entry name" value="Cyt_trans-like"/>
</dbReference>
<keyword evidence="6 7" id="KW-0173">Coenzyme A biosynthesis</keyword>
<dbReference type="RefSeq" id="WP_013336600.1">
    <property type="nucleotide sequence ID" value="NC_014537.1"/>
</dbReference>
<dbReference type="NCBIfam" id="TIGR00125">
    <property type="entry name" value="cyt_tran_rel"/>
    <property type="match status" value="1"/>
</dbReference>
<evidence type="ECO:0000313" key="9">
    <source>
        <dbReference type="EMBL" id="ADN50875.1"/>
    </source>
</evidence>
<comment type="pathway">
    <text evidence="7">Cofactor biosynthesis; coenzyme A biosynthesis.</text>
</comment>
<keyword evidence="1 7" id="KW-0963">Cytoplasm</keyword>
<evidence type="ECO:0000256" key="6">
    <source>
        <dbReference type="ARBA" id="ARBA00022993"/>
    </source>
</evidence>
<dbReference type="GO" id="GO:0004595">
    <property type="term" value="F:pantetheine-phosphate adenylyltransferase activity"/>
    <property type="evidence" value="ECO:0007669"/>
    <property type="project" value="UniProtKB-UniRule"/>
</dbReference>
<keyword evidence="5 7" id="KW-0067">ATP-binding</keyword>
<dbReference type="KEGG" id="vdi:Vdis_1489"/>
<accession>E1QT08</accession>
<comment type="catalytic activity">
    <reaction evidence="7">
        <text>(R)-4'-phosphopantetheine + ATP + H(+) = 3'-dephospho-CoA + diphosphate</text>
        <dbReference type="Rhea" id="RHEA:19801"/>
        <dbReference type="ChEBI" id="CHEBI:15378"/>
        <dbReference type="ChEBI" id="CHEBI:30616"/>
        <dbReference type="ChEBI" id="CHEBI:33019"/>
        <dbReference type="ChEBI" id="CHEBI:57328"/>
        <dbReference type="ChEBI" id="CHEBI:61723"/>
        <dbReference type="EC" id="2.7.7.3"/>
    </reaction>
</comment>
<dbReference type="EC" id="2.7.7.3" evidence="7"/>
<dbReference type="Gene3D" id="3.40.50.620">
    <property type="entry name" value="HUPs"/>
    <property type="match status" value="1"/>
</dbReference>
<dbReference type="Pfam" id="PF01467">
    <property type="entry name" value="CTP_transf_like"/>
    <property type="match status" value="1"/>
</dbReference>
<organism evidence="9 10">
    <name type="scientific">Vulcanisaeta distributa (strain DSM 14429 / JCM 11212 / NBRC 100878 / IC-017)</name>
    <dbReference type="NCBI Taxonomy" id="572478"/>
    <lineage>
        <taxon>Archaea</taxon>
        <taxon>Thermoproteota</taxon>
        <taxon>Thermoprotei</taxon>
        <taxon>Thermoproteales</taxon>
        <taxon>Thermoproteaceae</taxon>
        <taxon>Vulcanisaeta</taxon>
    </lineage>
</organism>